<dbReference type="AlphaFoldDB" id="A0A2K3DWU5"/>
<dbReference type="Proteomes" id="UP000006906">
    <property type="component" value="Chromosome 3"/>
</dbReference>
<keyword evidence="2" id="KW-1185">Reference proteome</keyword>
<gene>
    <name evidence="1" type="ORF">CHLRE_03g167644v5</name>
</gene>
<evidence type="ECO:0000313" key="2">
    <source>
        <dbReference type="Proteomes" id="UP000006906"/>
    </source>
</evidence>
<dbReference type="EMBL" id="CM008964">
    <property type="protein sequence ID" value="PNW85002.1"/>
    <property type="molecule type" value="Genomic_DNA"/>
</dbReference>
<dbReference type="RefSeq" id="XP_042925945.1">
    <property type="nucleotide sequence ID" value="XM_043060818.1"/>
</dbReference>
<accession>A0A2K3DWU5</accession>
<organism evidence="1 2">
    <name type="scientific">Chlamydomonas reinhardtii</name>
    <name type="common">Chlamydomonas smithii</name>
    <dbReference type="NCBI Taxonomy" id="3055"/>
    <lineage>
        <taxon>Eukaryota</taxon>
        <taxon>Viridiplantae</taxon>
        <taxon>Chlorophyta</taxon>
        <taxon>core chlorophytes</taxon>
        <taxon>Chlorophyceae</taxon>
        <taxon>CS clade</taxon>
        <taxon>Chlamydomonadales</taxon>
        <taxon>Chlamydomonadaceae</taxon>
        <taxon>Chlamydomonas</taxon>
    </lineage>
</organism>
<dbReference type="Gramene" id="PNW85002">
    <property type="protein sequence ID" value="PNW85002"/>
    <property type="gene ID" value="CHLRE_03g167644v5"/>
</dbReference>
<dbReference type="GeneID" id="66052812"/>
<name>A0A2K3DWU5_CHLRE</name>
<proteinExistence type="predicted"/>
<protein>
    <submittedName>
        <fullName evidence="1">Uncharacterized protein</fullName>
    </submittedName>
</protein>
<evidence type="ECO:0000313" key="1">
    <source>
        <dbReference type="EMBL" id="PNW85002.1"/>
    </source>
</evidence>
<reference evidence="1 2" key="1">
    <citation type="journal article" date="2007" name="Science">
        <title>The Chlamydomonas genome reveals the evolution of key animal and plant functions.</title>
        <authorList>
            <person name="Merchant S.S."/>
            <person name="Prochnik S.E."/>
            <person name="Vallon O."/>
            <person name="Harris E.H."/>
            <person name="Karpowicz S.J."/>
            <person name="Witman G.B."/>
            <person name="Terry A."/>
            <person name="Salamov A."/>
            <person name="Fritz-Laylin L.K."/>
            <person name="Marechal-Drouard L."/>
            <person name="Marshall W.F."/>
            <person name="Qu L.H."/>
            <person name="Nelson D.R."/>
            <person name="Sanderfoot A.A."/>
            <person name="Spalding M.H."/>
            <person name="Kapitonov V.V."/>
            <person name="Ren Q."/>
            <person name="Ferris P."/>
            <person name="Lindquist E."/>
            <person name="Shapiro H."/>
            <person name="Lucas S.M."/>
            <person name="Grimwood J."/>
            <person name="Schmutz J."/>
            <person name="Cardol P."/>
            <person name="Cerutti H."/>
            <person name="Chanfreau G."/>
            <person name="Chen C.L."/>
            <person name="Cognat V."/>
            <person name="Croft M.T."/>
            <person name="Dent R."/>
            <person name="Dutcher S."/>
            <person name="Fernandez E."/>
            <person name="Fukuzawa H."/>
            <person name="Gonzalez-Ballester D."/>
            <person name="Gonzalez-Halphen D."/>
            <person name="Hallmann A."/>
            <person name="Hanikenne M."/>
            <person name="Hippler M."/>
            <person name="Inwood W."/>
            <person name="Jabbari K."/>
            <person name="Kalanon M."/>
            <person name="Kuras R."/>
            <person name="Lefebvre P.A."/>
            <person name="Lemaire S.D."/>
            <person name="Lobanov A.V."/>
            <person name="Lohr M."/>
            <person name="Manuell A."/>
            <person name="Meier I."/>
            <person name="Mets L."/>
            <person name="Mittag M."/>
            <person name="Mittelmeier T."/>
            <person name="Moroney J.V."/>
            <person name="Moseley J."/>
            <person name="Napoli C."/>
            <person name="Nedelcu A.M."/>
            <person name="Niyogi K."/>
            <person name="Novoselov S.V."/>
            <person name="Paulsen I.T."/>
            <person name="Pazour G."/>
            <person name="Purton S."/>
            <person name="Ral J.P."/>
            <person name="Riano-Pachon D.M."/>
            <person name="Riekhof W."/>
            <person name="Rymarquis L."/>
            <person name="Schroda M."/>
            <person name="Stern D."/>
            <person name="Umen J."/>
            <person name="Willows R."/>
            <person name="Wilson N."/>
            <person name="Zimmer S.L."/>
            <person name="Allmer J."/>
            <person name="Balk J."/>
            <person name="Bisova K."/>
            <person name="Chen C.J."/>
            <person name="Elias M."/>
            <person name="Gendler K."/>
            <person name="Hauser C."/>
            <person name="Lamb M.R."/>
            <person name="Ledford H."/>
            <person name="Long J.C."/>
            <person name="Minagawa J."/>
            <person name="Page M.D."/>
            <person name="Pan J."/>
            <person name="Pootakham W."/>
            <person name="Roje S."/>
            <person name="Rose A."/>
            <person name="Stahlberg E."/>
            <person name="Terauchi A.M."/>
            <person name="Yang P."/>
            <person name="Ball S."/>
            <person name="Bowler C."/>
            <person name="Dieckmann C.L."/>
            <person name="Gladyshev V.N."/>
            <person name="Green P."/>
            <person name="Jorgensen R."/>
            <person name="Mayfield S."/>
            <person name="Mueller-Roeber B."/>
            <person name="Rajamani S."/>
            <person name="Sayre R.T."/>
            <person name="Brokstein P."/>
            <person name="Dubchak I."/>
            <person name="Goodstein D."/>
            <person name="Hornick L."/>
            <person name="Huang Y.W."/>
            <person name="Jhaveri J."/>
            <person name="Luo Y."/>
            <person name="Martinez D."/>
            <person name="Ngau W.C."/>
            <person name="Otillar B."/>
            <person name="Poliakov A."/>
            <person name="Porter A."/>
            <person name="Szajkowski L."/>
            <person name="Werner G."/>
            <person name="Zhou K."/>
            <person name="Grigoriev I.V."/>
            <person name="Rokhsar D.S."/>
            <person name="Grossman A.R."/>
        </authorList>
    </citation>
    <scope>NUCLEOTIDE SEQUENCE [LARGE SCALE GENOMIC DNA]</scope>
    <source>
        <strain evidence="2">CC-503</strain>
    </source>
</reference>
<sequence length="102" mass="11829">MWSLRCRCLSAGDRPGHCQELVSMVQHRRVARFRAAMLGAGSRHRPWRCLLVRSGAWLRGRAVPSLRGCRWEAPRRRCVDFQRRPRRGSGGPRRCRLLPALQ</sequence>